<comment type="caution">
    <text evidence="1">The sequence shown here is derived from an EMBL/GenBank/DDBJ whole genome shotgun (WGS) entry which is preliminary data.</text>
</comment>
<dbReference type="Proteomes" id="UP000289738">
    <property type="component" value="Chromosome B10"/>
</dbReference>
<proteinExistence type="predicted"/>
<protein>
    <submittedName>
        <fullName evidence="1">Uncharacterized protein</fullName>
    </submittedName>
</protein>
<keyword evidence="2" id="KW-1185">Reference proteome</keyword>
<evidence type="ECO:0000313" key="1">
    <source>
        <dbReference type="EMBL" id="RYQ86229.1"/>
    </source>
</evidence>
<gene>
    <name evidence="1" type="ORF">Ahy_B10g105915</name>
</gene>
<accession>A0A444X969</accession>
<organism evidence="1 2">
    <name type="scientific">Arachis hypogaea</name>
    <name type="common">Peanut</name>
    <dbReference type="NCBI Taxonomy" id="3818"/>
    <lineage>
        <taxon>Eukaryota</taxon>
        <taxon>Viridiplantae</taxon>
        <taxon>Streptophyta</taxon>
        <taxon>Embryophyta</taxon>
        <taxon>Tracheophyta</taxon>
        <taxon>Spermatophyta</taxon>
        <taxon>Magnoliopsida</taxon>
        <taxon>eudicotyledons</taxon>
        <taxon>Gunneridae</taxon>
        <taxon>Pentapetalae</taxon>
        <taxon>rosids</taxon>
        <taxon>fabids</taxon>
        <taxon>Fabales</taxon>
        <taxon>Fabaceae</taxon>
        <taxon>Papilionoideae</taxon>
        <taxon>50 kb inversion clade</taxon>
        <taxon>dalbergioids sensu lato</taxon>
        <taxon>Dalbergieae</taxon>
        <taxon>Pterocarpus clade</taxon>
        <taxon>Arachis</taxon>
    </lineage>
</organism>
<reference evidence="1 2" key="1">
    <citation type="submission" date="2019-01" db="EMBL/GenBank/DDBJ databases">
        <title>Sequencing of cultivated peanut Arachis hypogaea provides insights into genome evolution and oil improvement.</title>
        <authorList>
            <person name="Chen X."/>
        </authorList>
    </citation>
    <scope>NUCLEOTIDE SEQUENCE [LARGE SCALE GENOMIC DNA]</scope>
    <source>
        <strain evidence="2">cv. Fuhuasheng</strain>
        <tissue evidence="1">Leaves</tissue>
    </source>
</reference>
<dbReference type="EMBL" id="SDMP01000020">
    <property type="protein sequence ID" value="RYQ86229.1"/>
    <property type="molecule type" value="Genomic_DNA"/>
</dbReference>
<dbReference type="AlphaFoldDB" id="A0A444X969"/>
<name>A0A444X969_ARAHY</name>
<evidence type="ECO:0000313" key="2">
    <source>
        <dbReference type="Proteomes" id="UP000289738"/>
    </source>
</evidence>
<sequence length="129" mass="15284">MEDERRLYHYKKKRPFARIHREWRSRFRYLRSKINSNFCSAALPPLTFLHFSAWCLCHCPSLFQRVSKNGMKDSVNYQIISPKDLAKSVLSEVGSSTFMANNQDKRRTGVRIEIIMTKCTKSYDGDFMY</sequence>